<keyword evidence="2" id="KW-1185">Reference proteome</keyword>
<protein>
    <submittedName>
        <fullName evidence="1">Uncharacterized protein</fullName>
    </submittedName>
</protein>
<evidence type="ECO:0000313" key="1">
    <source>
        <dbReference type="EMBL" id="KAG6376203.1"/>
    </source>
</evidence>
<name>A0A8I3AAE5_9AGAM</name>
<sequence length="72" mass="7859">MSLSIRRHTHVSLQDLSGLNIFAHSNAEHPNGRPDAAFEDTKFISLRAEQFLAGLLDGLPDGKLGLLMSKDS</sequence>
<comment type="caution">
    <text evidence="1">The sequence shown here is derived from an EMBL/GenBank/DDBJ whole genome shotgun (WGS) entry which is preliminary data.</text>
</comment>
<proteinExistence type="predicted"/>
<reference evidence="1" key="1">
    <citation type="submission" date="2021-03" db="EMBL/GenBank/DDBJ databases">
        <title>Evolutionary innovations through gain and loss of genes in the ectomycorrhizal Boletales.</title>
        <authorList>
            <person name="Wu G."/>
            <person name="Miyauchi S."/>
            <person name="Morin E."/>
            <person name="Yang Z.-L."/>
            <person name="Xu J."/>
            <person name="Martin F.M."/>
        </authorList>
    </citation>
    <scope>NUCLEOTIDE SEQUENCE</scope>
    <source>
        <strain evidence="1">BR01</strain>
    </source>
</reference>
<accession>A0A8I3AAE5</accession>
<dbReference type="AlphaFoldDB" id="A0A8I3AAE5"/>
<dbReference type="Proteomes" id="UP000683000">
    <property type="component" value="Unassembled WGS sequence"/>
</dbReference>
<dbReference type="EMBL" id="JAGFBS010000012">
    <property type="protein sequence ID" value="KAG6376203.1"/>
    <property type="molecule type" value="Genomic_DNA"/>
</dbReference>
<gene>
    <name evidence="1" type="ORF">JVT61DRAFT_2178</name>
</gene>
<evidence type="ECO:0000313" key="2">
    <source>
        <dbReference type="Proteomes" id="UP000683000"/>
    </source>
</evidence>
<organism evidence="1 2">
    <name type="scientific">Boletus reticuloceps</name>
    <dbReference type="NCBI Taxonomy" id="495285"/>
    <lineage>
        <taxon>Eukaryota</taxon>
        <taxon>Fungi</taxon>
        <taxon>Dikarya</taxon>
        <taxon>Basidiomycota</taxon>
        <taxon>Agaricomycotina</taxon>
        <taxon>Agaricomycetes</taxon>
        <taxon>Agaricomycetidae</taxon>
        <taxon>Boletales</taxon>
        <taxon>Boletineae</taxon>
        <taxon>Boletaceae</taxon>
        <taxon>Boletoideae</taxon>
        <taxon>Boletus</taxon>
    </lineage>
</organism>